<keyword evidence="7" id="KW-0234">DNA repair</keyword>
<keyword evidence="12" id="KW-1185">Reference proteome</keyword>
<dbReference type="GO" id="GO:0003678">
    <property type="term" value="F:DNA helicase activity"/>
    <property type="evidence" value="ECO:0007669"/>
    <property type="project" value="TreeGrafter"/>
</dbReference>
<feature type="domain" description="Helicase ATP-binding" evidence="9">
    <location>
        <begin position="292"/>
        <end position="454"/>
    </location>
</feature>
<dbReference type="InterPro" id="IPR001650">
    <property type="entry name" value="Helicase_C-like"/>
</dbReference>
<protein>
    <recommendedName>
        <fullName evidence="8">Probable DNA 3'-5' helicase RecG</fullName>
    </recommendedName>
</protein>
<dbReference type="InterPro" id="IPR045562">
    <property type="entry name" value="RecG_dom3_C"/>
</dbReference>
<reference evidence="11 12" key="1">
    <citation type="submission" date="2017-07" db="EMBL/GenBank/DDBJ databases">
        <authorList>
            <person name="Sun Z.S."/>
            <person name="Albrecht U."/>
            <person name="Echele G."/>
            <person name="Lee C.C."/>
        </authorList>
    </citation>
    <scope>NUCLEOTIDE SEQUENCE [LARGE SCALE GENOMIC DNA]</scope>
    <source>
        <strain evidence="11 12">DSM 14827</strain>
    </source>
</reference>
<dbReference type="InterPro" id="IPR014001">
    <property type="entry name" value="Helicase_ATP-bd"/>
</dbReference>
<keyword evidence="4 11" id="KW-0347">Helicase</keyword>
<dbReference type="CDD" id="cd17992">
    <property type="entry name" value="DEXHc_RecG"/>
    <property type="match status" value="1"/>
</dbReference>
<dbReference type="GO" id="GO:0005524">
    <property type="term" value="F:ATP binding"/>
    <property type="evidence" value="ECO:0007669"/>
    <property type="project" value="UniProtKB-KW"/>
</dbReference>
<dbReference type="Pfam" id="PF00271">
    <property type="entry name" value="Helicase_C"/>
    <property type="match status" value="1"/>
</dbReference>
<keyword evidence="5" id="KW-0067">ATP-binding</keyword>
<evidence type="ECO:0000256" key="6">
    <source>
        <dbReference type="ARBA" id="ARBA00023125"/>
    </source>
</evidence>
<dbReference type="GO" id="GO:0003677">
    <property type="term" value="F:DNA binding"/>
    <property type="evidence" value="ECO:0007669"/>
    <property type="project" value="UniProtKB-KW"/>
</dbReference>
<keyword evidence="6" id="KW-0238">DNA-binding</keyword>
<dbReference type="InterPro" id="IPR033454">
    <property type="entry name" value="RecG_wedge"/>
</dbReference>
<dbReference type="RefSeq" id="WP_089343539.1">
    <property type="nucleotide sequence ID" value="NZ_CP067129.1"/>
</dbReference>
<evidence type="ECO:0000256" key="5">
    <source>
        <dbReference type="ARBA" id="ARBA00022840"/>
    </source>
</evidence>
<dbReference type="SMART" id="SM00490">
    <property type="entry name" value="HELICc"/>
    <property type="match status" value="1"/>
</dbReference>
<dbReference type="SUPFAM" id="SSF52540">
    <property type="entry name" value="P-loop containing nucleoside triphosphate hydrolases"/>
    <property type="match status" value="2"/>
</dbReference>
<dbReference type="Gene3D" id="2.40.50.140">
    <property type="entry name" value="Nucleic acid-binding proteins"/>
    <property type="match status" value="1"/>
</dbReference>
<dbReference type="GO" id="GO:0006281">
    <property type="term" value="P:DNA repair"/>
    <property type="evidence" value="ECO:0007669"/>
    <property type="project" value="UniProtKB-KW"/>
</dbReference>
<dbReference type="GO" id="GO:0016787">
    <property type="term" value="F:hydrolase activity"/>
    <property type="evidence" value="ECO:0007669"/>
    <property type="project" value="UniProtKB-KW"/>
</dbReference>
<dbReference type="EMBL" id="FZQB01000003">
    <property type="protein sequence ID" value="SNT72755.1"/>
    <property type="molecule type" value="Genomic_DNA"/>
</dbReference>
<keyword evidence="3" id="KW-0378">Hydrolase</keyword>
<dbReference type="InterPro" id="IPR047112">
    <property type="entry name" value="RecG/Mfd"/>
</dbReference>
<evidence type="ECO:0000256" key="2">
    <source>
        <dbReference type="ARBA" id="ARBA00022763"/>
    </source>
</evidence>
<dbReference type="InterPro" id="IPR012340">
    <property type="entry name" value="NA-bd_OB-fold"/>
</dbReference>
<evidence type="ECO:0000256" key="4">
    <source>
        <dbReference type="ARBA" id="ARBA00022806"/>
    </source>
</evidence>
<dbReference type="AlphaFoldDB" id="A0A239PR54"/>
<evidence type="ECO:0000313" key="12">
    <source>
        <dbReference type="Proteomes" id="UP000198307"/>
    </source>
</evidence>
<dbReference type="InterPro" id="IPR027417">
    <property type="entry name" value="P-loop_NTPase"/>
</dbReference>
<dbReference type="PROSITE" id="PS51192">
    <property type="entry name" value="HELICASE_ATP_BIND_1"/>
    <property type="match status" value="1"/>
</dbReference>
<proteinExistence type="predicted"/>
<dbReference type="PANTHER" id="PTHR47964">
    <property type="entry name" value="ATP-DEPENDENT DNA HELICASE HOMOLOG RECG, CHLOROPLASTIC"/>
    <property type="match status" value="1"/>
</dbReference>
<evidence type="ECO:0000256" key="7">
    <source>
        <dbReference type="ARBA" id="ARBA00023204"/>
    </source>
</evidence>
<dbReference type="PROSITE" id="PS51194">
    <property type="entry name" value="HELICASE_CTER"/>
    <property type="match status" value="1"/>
</dbReference>
<dbReference type="NCBIfam" id="NF008164">
    <property type="entry name" value="PRK10917.1-2"/>
    <property type="match status" value="1"/>
</dbReference>
<evidence type="ECO:0000256" key="8">
    <source>
        <dbReference type="ARBA" id="ARBA00049819"/>
    </source>
</evidence>
<evidence type="ECO:0000256" key="1">
    <source>
        <dbReference type="ARBA" id="ARBA00022741"/>
    </source>
</evidence>
<dbReference type="PANTHER" id="PTHR47964:SF1">
    <property type="entry name" value="ATP-DEPENDENT DNA HELICASE HOMOLOG RECG, CHLOROPLASTIC"/>
    <property type="match status" value="1"/>
</dbReference>
<dbReference type="Pfam" id="PF19833">
    <property type="entry name" value="RecG_dom3_C"/>
    <property type="match status" value="1"/>
</dbReference>
<evidence type="ECO:0000313" key="11">
    <source>
        <dbReference type="EMBL" id="SNT72755.1"/>
    </source>
</evidence>
<dbReference type="Pfam" id="PF17191">
    <property type="entry name" value="RecG_wedge"/>
    <property type="match status" value="1"/>
</dbReference>
<feature type="domain" description="Helicase C-terminal" evidence="10">
    <location>
        <begin position="473"/>
        <end position="637"/>
    </location>
</feature>
<accession>A0A239PR54</accession>
<dbReference type="Gene3D" id="3.40.50.300">
    <property type="entry name" value="P-loop containing nucleotide triphosphate hydrolases"/>
    <property type="match status" value="2"/>
</dbReference>
<keyword evidence="2" id="KW-0227">DNA damage</keyword>
<dbReference type="SMART" id="SM00487">
    <property type="entry name" value="DEXDc"/>
    <property type="match status" value="1"/>
</dbReference>
<keyword evidence="1" id="KW-0547">Nucleotide-binding</keyword>
<name>A0A239PR54_9RHOB</name>
<evidence type="ECO:0000259" key="9">
    <source>
        <dbReference type="PROSITE" id="PS51192"/>
    </source>
</evidence>
<gene>
    <name evidence="11" type="ORF">SAMN05444959_103255</name>
</gene>
<dbReference type="OrthoDB" id="9804325at2"/>
<organism evidence="11 12">
    <name type="scientific">Paracoccus seriniphilus</name>
    <dbReference type="NCBI Taxonomy" id="184748"/>
    <lineage>
        <taxon>Bacteria</taxon>
        <taxon>Pseudomonadati</taxon>
        <taxon>Pseudomonadota</taxon>
        <taxon>Alphaproteobacteria</taxon>
        <taxon>Rhodobacterales</taxon>
        <taxon>Paracoccaceae</taxon>
        <taxon>Paracoccus</taxon>
    </lineage>
</organism>
<sequence>MAENLGKIGPPRGRPPELFPLFATADTLPGIGPKAQAALGQMGLERPRDLIFNLPASGTLRRRIDRVGDAVPPEIVTISVTVERHYPPSTRGRPWRVHCVDRHGGDLTLVFFHPRRDWIESQLPLGEQRIISGKVELFDGQAQIAHPDHILRPGAELPADFEPVYHLSAGLTQKTMTKATAAALERVPEVDEWIDPQVVAARGWPGFAQALQQAHQPRSQADLSPEHPARARLAYDEFLAHQMTLALVRRERRRIRGRPSKGDGRLRDLVLKNLPWPPTGAQSRAVTEIAADMASEFRMNRLLQGDVGAGKTLVAFLATLNAVESGGQAVLMAPTEILARQHGRALEPLARVAGIRLATLTGRDKGELRAQLLEDLAQARIDILVGTHAVFQKDVTFHDLRLAIIDEQHRFGVAQRLELSAKGDAPPDMLVMTATPIPRSLALTQYGDLDLTILDEKPPGRQPITTVMISDQRLEEVIVRLRAAIDGGARAYWVCPLVDESEVSDLTAAEARFEYLRAKFGEQVRLVHGQMHADQRDKSMADFADGTASILVATTVIEVGVDVPEATIMVIERAESFGLAQLHQLRGRVGRGQGASTCLLMYHPPLSETGAKRLTTLRDTEDGFRIAEVDLAMRGAGDVIGTAQSGLPRFQIGDLEHQAGLMALARNDARTLLEIDPDLQSKRGRAIRFLMWLMQQDQAIRLISVG</sequence>
<evidence type="ECO:0000256" key="3">
    <source>
        <dbReference type="ARBA" id="ARBA00022801"/>
    </source>
</evidence>
<dbReference type="Proteomes" id="UP000198307">
    <property type="component" value="Unassembled WGS sequence"/>
</dbReference>
<evidence type="ECO:0000259" key="10">
    <source>
        <dbReference type="PROSITE" id="PS51194"/>
    </source>
</evidence>
<dbReference type="Pfam" id="PF00270">
    <property type="entry name" value="DEAD"/>
    <property type="match status" value="1"/>
</dbReference>
<dbReference type="SUPFAM" id="SSF50249">
    <property type="entry name" value="Nucleic acid-binding proteins"/>
    <property type="match status" value="1"/>
</dbReference>
<dbReference type="CDD" id="cd04488">
    <property type="entry name" value="RecG_wedge_OBF"/>
    <property type="match status" value="1"/>
</dbReference>
<dbReference type="InterPro" id="IPR011545">
    <property type="entry name" value="DEAD/DEAH_box_helicase_dom"/>
</dbReference>